<evidence type="ECO:0000313" key="1">
    <source>
        <dbReference type="EMBL" id="KAK5914817.1"/>
    </source>
</evidence>
<name>A0AAN8D2U1_9TELE</name>
<reference evidence="1 2" key="1">
    <citation type="journal article" date="2023" name="Mol. Biol. Evol.">
        <title>Genomics of Secondarily Temperate Adaptation in the Only Non-Antarctic Icefish.</title>
        <authorList>
            <person name="Rivera-Colon A.G."/>
            <person name="Rayamajhi N."/>
            <person name="Minhas B.F."/>
            <person name="Madrigal G."/>
            <person name="Bilyk K.T."/>
            <person name="Yoon V."/>
            <person name="Hune M."/>
            <person name="Gregory S."/>
            <person name="Cheng C.H.C."/>
            <person name="Catchen J.M."/>
        </authorList>
    </citation>
    <scope>NUCLEOTIDE SEQUENCE [LARGE SCALE GENOMIC DNA]</scope>
    <source>
        <strain evidence="1">JC2023a</strain>
    </source>
</reference>
<keyword evidence="2" id="KW-1185">Reference proteome</keyword>
<sequence length="66" mass="7561">MDTTLIKSSNMRDRTLLDLDLDPAVCPWRVNSLSLNLWILRFSIMIVQGSTMRDQPLLELDPAVCQ</sequence>
<dbReference type="EMBL" id="JAULUE010002046">
    <property type="protein sequence ID" value="KAK5914817.1"/>
    <property type="molecule type" value="Genomic_DNA"/>
</dbReference>
<evidence type="ECO:0000313" key="2">
    <source>
        <dbReference type="Proteomes" id="UP001335648"/>
    </source>
</evidence>
<comment type="caution">
    <text evidence="1">The sequence shown here is derived from an EMBL/GenBank/DDBJ whole genome shotgun (WGS) entry which is preliminary data.</text>
</comment>
<protein>
    <submittedName>
        <fullName evidence="1">Uncharacterized protein</fullName>
    </submittedName>
</protein>
<proteinExistence type="predicted"/>
<dbReference type="Proteomes" id="UP001335648">
    <property type="component" value="Unassembled WGS sequence"/>
</dbReference>
<gene>
    <name evidence="1" type="ORF">CesoFtcFv8_000467</name>
</gene>
<organism evidence="1 2">
    <name type="scientific">Champsocephalus esox</name>
    <name type="common">pike icefish</name>
    <dbReference type="NCBI Taxonomy" id="159716"/>
    <lineage>
        <taxon>Eukaryota</taxon>
        <taxon>Metazoa</taxon>
        <taxon>Chordata</taxon>
        <taxon>Craniata</taxon>
        <taxon>Vertebrata</taxon>
        <taxon>Euteleostomi</taxon>
        <taxon>Actinopterygii</taxon>
        <taxon>Neopterygii</taxon>
        <taxon>Teleostei</taxon>
        <taxon>Neoteleostei</taxon>
        <taxon>Acanthomorphata</taxon>
        <taxon>Eupercaria</taxon>
        <taxon>Perciformes</taxon>
        <taxon>Notothenioidei</taxon>
        <taxon>Channichthyidae</taxon>
        <taxon>Champsocephalus</taxon>
    </lineage>
</organism>
<accession>A0AAN8D2U1</accession>
<dbReference type="AlphaFoldDB" id="A0AAN8D2U1"/>